<dbReference type="OrthoDB" id="247630at2759"/>
<reference evidence="2" key="1">
    <citation type="submission" date="2019-11" db="EMBL/GenBank/DDBJ databases">
        <title>Leishmania tarentolae CDS.</title>
        <authorList>
            <person name="Goto Y."/>
            <person name="Yamagishi J."/>
        </authorList>
    </citation>
    <scope>NUCLEOTIDE SEQUENCE [LARGE SCALE GENOMIC DNA]</scope>
    <source>
        <strain evidence="2">Parrot Tar II</strain>
    </source>
</reference>
<feature type="transmembrane region" description="Helical" evidence="1">
    <location>
        <begin position="6"/>
        <end position="25"/>
    </location>
</feature>
<accession>A0A640KNJ5</accession>
<organism evidence="2 3">
    <name type="scientific">Leishmania tarentolae</name>
    <name type="common">Sauroleishmania tarentolae</name>
    <dbReference type="NCBI Taxonomy" id="5689"/>
    <lineage>
        <taxon>Eukaryota</taxon>
        <taxon>Discoba</taxon>
        <taxon>Euglenozoa</taxon>
        <taxon>Kinetoplastea</taxon>
        <taxon>Metakinetoplastina</taxon>
        <taxon>Trypanosomatida</taxon>
        <taxon>Trypanosomatidae</taxon>
        <taxon>Leishmaniinae</taxon>
        <taxon>Leishmania</taxon>
        <taxon>lizard Leishmania</taxon>
    </lineage>
</organism>
<evidence type="ECO:0008006" key="4">
    <source>
        <dbReference type="Google" id="ProtNLM"/>
    </source>
</evidence>
<feature type="transmembrane region" description="Helical" evidence="1">
    <location>
        <begin position="46"/>
        <end position="68"/>
    </location>
</feature>
<dbReference type="Proteomes" id="UP000419144">
    <property type="component" value="Unassembled WGS sequence"/>
</dbReference>
<name>A0A640KNJ5_LEITA</name>
<evidence type="ECO:0000313" key="3">
    <source>
        <dbReference type="Proteomes" id="UP000419144"/>
    </source>
</evidence>
<keyword evidence="3" id="KW-1185">Reference proteome</keyword>
<evidence type="ECO:0000256" key="1">
    <source>
        <dbReference type="SAM" id="Phobius"/>
    </source>
</evidence>
<sequence>MVSFLALEVNFVMVPVLALFFLYCVPIRAVSATAERITRLVEGYNINGLTVMAAMAIISSFSFLFHLLEWQSKYSTKQHFTDISLQLQHDNKRLRLERNMYIQLATCILCLSVKKCAALLSRQEPHREALAGASRGAAAPVHTKME</sequence>
<dbReference type="VEuPathDB" id="TriTrypDB:LtaPh_3131500"/>
<proteinExistence type="predicted"/>
<evidence type="ECO:0000313" key="2">
    <source>
        <dbReference type="EMBL" id="GET91276.1"/>
    </source>
</evidence>
<comment type="caution">
    <text evidence="2">The sequence shown here is derived from an EMBL/GenBank/DDBJ whole genome shotgun (WGS) entry which is preliminary data.</text>
</comment>
<keyword evidence="1" id="KW-0472">Membrane</keyword>
<protein>
    <recommendedName>
        <fullName evidence="4">Endoplasmic reticulum transmembrane protein</fullName>
    </recommendedName>
</protein>
<keyword evidence="1" id="KW-1133">Transmembrane helix</keyword>
<dbReference type="EMBL" id="BLBS01000047">
    <property type="protein sequence ID" value="GET91276.1"/>
    <property type="molecule type" value="Genomic_DNA"/>
</dbReference>
<gene>
    <name evidence="2" type="ORF">LtaPh_3131500</name>
</gene>
<dbReference type="AlphaFoldDB" id="A0A640KNJ5"/>
<keyword evidence="1" id="KW-0812">Transmembrane</keyword>